<dbReference type="Proteomes" id="UP000557307">
    <property type="component" value="Unassembled WGS sequence"/>
</dbReference>
<comment type="caution">
    <text evidence="2">The sequence shown here is derived from an EMBL/GenBank/DDBJ whole genome shotgun (WGS) entry which is preliminary data.</text>
</comment>
<dbReference type="Pfam" id="PF01797">
    <property type="entry name" value="Y1_Tnp"/>
    <property type="match status" value="1"/>
</dbReference>
<dbReference type="InterPro" id="IPR002686">
    <property type="entry name" value="Transposase_17"/>
</dbReference>
<dbReference type="GO" id="GO:0004803">
    <property type="term" value="F:transposase activity"/>
    <property type="evidence" value="ECO:0007669"/>
    <property type="project" value="InterPro"/>
</dbReference>
<gene>
    <name evidence="2" type="ORF">HNQ92_000343</name>
</gene>
<dbReference type="InterPro" id="IPR036515">
    <property type="entry name" value="Transposase_17_sf"/>
</dbReference>
<evidence type="ECO:0000313" key="3">
    <source>
        <dbReference type="Proteomes" id="UP000557307"/>
    </source>
</evidence>
<reference evidence="2 3" key="1">
    <citation type="submission" date="2020-08" db="EMBL/GenBank/DDBJ databases">
        <title>Genomic Encyclopedia of Type Strains, Phase IV (KMG-IV): sequencing the most valuable type-strain genomes for metagenomic binning, comparative biology and taxonomic classification.</title>
        <authorList>
            <person name="Goeker M."/>
        </authorList>
    </citation>
    <scope>NUCLEOTIDE SEQUENCE [LARGE SCALE GENOMIC DNA]</scope>
    <source>
        <strain evidence="2 3">DSM 105074</strain>
    </source>
</reference>
<dbReference type="Gene3D" id="3.30.70.1290">
    <property type="entry name" value="Transposase IS200-like"/>
    <property type="match status" value="1"/>
</dbReference>
<dbReference type="GO" id="GO:0043565">
    <property type="term" value="F:sequence-specific DNA binding"/>
    <property type="evidence" value="ECO:0007669"/>
    <property type="project" value="TreeGrafter"/>
</dbReference>
<dbReference type="SMART" id="SM01321">
    <property type="entry name" value="Y1_Tnp"/>
    <property type="match status" value="1"/>
</dbReference>
<protein>
    <submittedName>
        <fullName evidence="2">REP element-mobilizing transposase RayT</fullName>
    </submittedName>
</protein>
<dbReference type="RefSeq" id="WP_184171751.1">
    <property type="nucleotide sequence ID" value="NZ_JACHGF010000001.1"/>
</dbReference>
<feature type="domain" description="Transposase IS200-like" evidence="1">
    <location>
        <begin position="10"/>
        <end position="149"/>
    </location>
</feature>
<evidence type="ECO:0000313" key="2">
    <source>
        <dbReference type="EMBL" id="MBB5282222.1"/>
    </source>
</evidence>
<evidence type="ECO:0000259" key="1">
    <source>
        <dbReference type="SMART" id="SM01321"/>
    </source>
</evidence>
<sequence>MASSQYFIRNQGGAYFLTMTVVDWVDVFTRPSYRLLMVDSLRYCQQEKGLRLFAWCLMSNHLHLLAAAADSYNLSDILRDMKKFTSKRLVKAIQEEPESRRNWMLQRFAYAGKYRTNVKEYKFWQDGNHAKECTSQAFLLEKLHYIHQNPVRNLLVEEAEQYLFSSARNYAELKGLLEVEML</sequence>
<dbReference type="PANTHER" id="PTHR36966">
    <property type="entry name" value="REP-ASSOCIATED TYROSINE TRANSPOSASE"/>
    <property type="match status" value="1"/>
</dbReference>
<organism evidence="2 3">
    <name type="scientific">Rhabdobacter roseus</name>
    <dbReference type="NCBI Taxonomy" id="1655419"/>
    <lineage>
        <taxon>Bacteria</taxon>
        <taxon>Pseudomonadati</taxon>
        <taxon>Bacteroidota</taxon>
        <taxon>Cytophagia</taxon>
        <taxon>Cytophagales</taxon>
        <taxon>Cytophagaceae</taxon>
        <taxon>Rhabdobacter</taxon>
    </lineage>
</organism>
<proteinExistence type="predicted"/>
<dbReference type="SUPFAM" id="SSF143422">
    <property type="entry name" value="Transposase IS200-like"/>
    <property type="match status" value="1"/>
</dbReference>
<dbReference type="PANTHER" id="PTHR36966:SF1">
    <property type="entry name" value="REP-ASSOCIATED TYROSINE TRANSPOSASE"/>
    <property type="match status" value="1"/>
</dbReference>
<dbReference type="NCBIfam" id="NF047646">
    <property type="entry name" value="REP_Tyr_transpos"/>
    <property type="match status" value="1"/>
</dbReference>
<dbReference type="AlphaFoldDB" id="A0A840TKY0"/>
<keyword evidence="3" id="KW-1185">Reference proteome</keyword>
<name>A0A840TKY0_9BACT</name>
<dbReference type="EMBL" id="JACHGF010000001">
    <property type="protein sequence ID" value="MBB5282222.1"/>
    <property type="molecule type" value="Genomic_DNA"/>
</dbReference>
<dbReference type="InterPro" id="IPR052715">
    <property type="entry name" value="RAYT_transposase"/>
</dbReference>
<accession>A0A840TKY0</accession>
<dbReference type="GO" id="GO:0006313">
    <property type="term" value="P:DNA transposition"/>
    <property type="evidence" value="ECO:0007669"/>
    <property type="project" value="InterPro"/>
</dbReference>